<evidence type="ECO:0008006" key="7">
    <source>
        <dbReference type="Google" id="ProtNLM"/>
    </source>
</evidence>
<dbReference type="PROSITE" id="PS00678">
    <property type="entry name" value="WD_REPEATS_1"/>
    <property type="match status" value="1"/>
</dbReference>
<evidence type="ECO:0000256" key="1">
    <source>
        <dbReference type="ARBA" id="ARBA00022574"/>
    </source>
</evidence>
<organism evidence="5 6">
    <name type="scientific">Synchytrium endobioticum</name>
    <dbReference type="NCBI Taxonomy" id="286115"/>
    <lineage>
        <taxon>Eukaryota</taxon>
        <taxon>Fungi</taxon>
        <taxon>Fungi incertae sedis</taxon>
        <taxon>Chytridiomycota</taxon>
        <taxon>Chytridiomycota incertae sedis</taxon>
        <taxon>Chytridiomycetes</taxon>
        <taxon>Synchytriales</taxon>
        <taxon>Synchytriaceae</taxon>
        <taxon>Synchytrium</taxon>
    </lineage>
</organism>
<dbReference type="InterPro" id="IPR015943">
    <property type="entry name" value="WD40/YVTN_repeat-like_dom_sf"/>
</dbReference>
<feature type="region of interest" description="Disordered" evidence="4">
    <location>
        <begin position="1"/>
        <end position="26"/>
    </location>
</feature>
<accession>A0A507DDC3</accession>
<feature type="repeat" description="WD" evidence="3">
    <location>
        <begin position="139"/>
        <end position="180"/>
    </location>
</feature>
<dbReference type="SUPFAM" id="SSF50978">
    <property type="entry name" value="WD40 repeat-like"/>
    <property type="match status" value="1"/>
</dbReference>
<sequence length="508" mass="56388">MSEGSSNLTKKHSSPPSAGPSSAAPPTADAFQIDKLYRDAKALKLKVCVLEKENAALKKSLYELSTRYNSLAHKALPFTLDILDATEPRIDSLLEGLGDPDSASALSPDTTTVITTTPQSLQKDMHRHGSRHFHLKNEIKGHTGAVYAVQYSPCGKYIASGSFDKTVRIWDSGSPSSISSLQKELHCLKKHSLNVSDVSWSSDSTELISGAYDQTCKVWDVETGKFLDATECDGFIQCVMFNPLDKNVFFSGTSRNALYIVDRRKPEHVAVLRNDAMINSLYVYRNGLTVMSADSSGCLKTWDVRTGRVLDTIVNEPSRKPISHIAWCPFTPDTDAVDDDPAVHEPRYVAINSYDNVIRIYDRAYDVPQPKVVHSLKGYKNKNWPIKSSFFAGSPHHRPHPYDWRMGSHDELVYNGGEVALNDVLLPTTSSSPDEKEILLATGSADPYVYVYSITESSADQIQRLEGHTDRVYAVSFHPFEPVLASCSADFSIRVWYSTKNARKSKPI</sequence>
<dbReference type="GO" id="GO:1990234">
    <property type="term" value="C:transferase complex"/>
    <property type="evidence" value="ECO:0007669"/>
    <property type="project" value="UniProtKB-ARBA"/>
</dbReference>
<dbReference type="EMBL" id="QEAM01000029">
    <property type="protein sequence ID" value="TPX49682.1"/>
    <property type="molecule type" value="Genomic_DNA"/>
</dbReference>
<dbReference type="Pfam" id="PF00400">
    <property type="entry name" value="WD40"/>
    <property type="match status" value="3"/>
</dbReference>
<keyword evidence="1 3" id="KW-0853">WD repeat</keyword>
<proteinExistence type="predicted"/>
<dbReference type="PRINTS" id="PR00320">
    <property type="entry name" value="GPROTEINBRPT"/>
</dbReference>
<feature type="repeat" description="WD" evidence="3">
    <location>
        <begin position="188"/>
        <end position="229"/>
    </location>
</feature>
<dbReference type="AlphaFoldDB" id="A0A507DDC3"/>
<evidence type="ECO:0000313" key="5">
    <source>
        <dbReference type="EMBL" id="TPX49682.1"/>
    </source>
</evidence>
<dbReference type="InterPro" id="IPR019775">
    <property type="entry name" value="WD40_repeat_CS"/>
</dbReference>
<evidence type="ECO:0000256" key="4">
    <source>
        <dbReference type="SAM" id="MobiDB-lite"/>
    </source>
</evidence>
<dbReference type="CDD" id="cd00200">
    <property type="entry name" value="WD40"/>
    <property type="match status" value="1"/>
</dbReference>
<dbReference type="PANTHER" id="PTHR22847">
    <property type="entry name" value="WD40 REPEAT PROTEIN"/>
    <property type="match status" value="1"/>
</dbReference>
<dbReference type="PANTHER" id="PTHR22847:SF637">
    <property type="entry name" value="WD REPEAT DOMAIN 5B"/>
    <property type="match status" value="1"/>
</dbReference>
<evidence type="ECO:0000256" key="2">
    <source>
        <dbReference type="ARBA" id="ARBA00022737"/>
    </source>
</evidence>
<dbReference type="OrthoDB" id="6262491at2759"/>
<evidence type="ECO:0000256" key="3">
    <source>
        <dbReference type="PROSITE-ProRule" id="PRU00221"/>
    </source>
</evidence>
<dbReference type="Gene3D" id="2.130.10.10">
    <property type="entry name" value="YVTN repeat-like/Quinoprotein amine dehydrogenase"/>
    <property type="match status" value="2"/>
</dbReference>
<dbReference type="PROSITE" id="PS50294">
    <property type="entry name" value="WD_REPEATS_REGION"/>
    <property type="match status" value="3"/>
</dbReference>
<dbReference type="Proteomes" id="UP000320475">
    <property type="component" value="Unassembled WGS sequence"/>
</dbReference>
<evidence type="ECO:0000313" key="6">
    <source>
        <dbReference type="Proteomes" id="UP000320475"/>
    </source>
</evidence>
<comment type="caution">
    <text evidence="5">The sequence shown here is derived from an EMBL/GenBank/DDBJ whole genome shotgun (WGS) entry which is preliminary data.</text>
</comment>
<dbReference type="SMART" id="SM00320">
    <property type="entry name" value="WD40"/>
    <property type="match status" value="6"/>
</dbReference>
<dbReference type="InterPro" id="IPR020472">
    <property type="entry name" value="WD40_PAC1"/>
</dbReference>
<gene>
    <name evidence="5" type="ORF">SeLEV6574_g01311</name>
</gene>
<feature type="repeat" description="WD" evidence="3">
    <location>
        <begin position="465"/>
        <end position="496"/>
    </location>
</feature>
<feature type="compositionally biased region" description="Low complexity" evidence="4">
    <location>
        <begin position="14"/>
        <end position="26"/>
    </location>
</feature>
<dbReference type="PROSITE" id="PS50082">
    <property type="entry name" value="WD_REPEATS_2"/>
    <property type="match status" value="3"/>
</dbReference>
<name>A0A507DDC3_9FUNG</name>
<protein>
    <recommendedName>
        <fullName evidence="7">Transcriptional repressor Tup1 N-terminal domain-containing protein</fullName>
    </recommendedName>
</protein>
<keyword evidence="2" id="KW-0677">Repeat</keyword>
<reference evidence="5 6" key="1">
    <citation type="journal article" date="2019" name="Sci. Rep.">
        <title>Comparative genomics of chytrid fungi reveal insights into the obligate biotrophic and pathogenic lifestyle of Synchytrium endobioticum.</title>
        <authorList>
            <person name="van de Vossenberg B.T.L.H."/>
            <person name="Warris S."/>
            <person name="Nguyen H.D.T."/>
            <person name="van Gent-Pelzer M.P.E."/>
            <person name="Joly D.L."/>
            <person name="van de Geest H.C."/>
            <person name="Bonants P.J.M."/>
            <person name="Smith D.S."/>
            <person name="Levesque C.A."/>
            <person name="van der Lee T.A.J."/>
        </authorList>
    </citation>
    <scope>NUCLEOTIDE SEQUENCE [LARGE SCALE GENOMIC DNA]</scope>
    <source>
        <strain evidence="5 6">LEV6574</strain>
    </source>
</reference>
<dbReference type="InterPro" id="IPR036322">
    <property type="entry name" value="WD40_repeat_dom_sf"/>
</dbReference>
<dbReference type="InterPro" id="IPR001680">
    <property type="entry name" value="WD40_rpt"/>
</dbReference>